<feature type="region of interest" description="Disordered" evidence="1">
    <location>
        <begin position="211"/>
        <end position="230"/>
    </location>
</feature>
<feature type="region of interest" description="Disordered" evidence="1">
    <location>
        <begin position="1"/>
        <end position="22"/>
    </location>
</feature>
<dbReference type="PANTHER" id="PTHR15955:SF8">
    <property type="entry name" value="RWD DOMAIN-CONTAINING PROTEIN 2B-RELATED"/>
    <property type="match status" value="1"/>
</dbReference>
<dbReference type="EMBL" id="KQ964245">
    <property type="protein sequence ID" value="KXJ96304.1"/>
    <property type="molecule type" value="Genomic_DNA"/>
</dbReference>
<organism evidence="2 3">
    <name type="scientific">Microdochium bolleyi</name>
    <dbReference type="NCBI Taxonomy" id="196109"/>
    <lineage>
        <taxon>Eukaryota</taxon>
        <taxon>Fungi</taxon>
        <taxon>Dikarya</taxon>
        <taxon>Ascomycota</taxon>
        <taxon>Pezizomycotina</taxon>
        <taxon>Sordariomycetes</taxon>
        <taxon>Xylariomycetidae</taxon>
        <taxon>Xylariales</taxon>
        <taxon>Microdochiaceae</taxon>
        <taxon>Microdochium</taxon>
    </lineage>
</organism>
<name>A0A136JGN2_9PEZI</name>
<feature type="region of interest" description="Disordered" evidence="1">
    <location>
        <begin position="141"/>
        <end position="183"/>
    </location>
</feature>
<evidence type="ECO:0000313" key="3">
    <source>
        <dbReference type="Proteomes" id="UP000070501"/>
    </source>
</evidence>
<dbReference type="STRING" id="196109.A0A136JGN2"/>
<feature type="compositionally biased region" description="Basic and acidic residues" evidence="1">
    <location>
        <begin position="1"/>
        <end position="10"/>
    </location>
</feature>
<gene>
    <name evidence="2" type="ORF">Micbo1qcDRAFT_199132</name>
</gene>
<reference evidence="3" key="1">
    <citation type="submission" date="2016-02" db="EMBL/GenBank/DDBJ databases">
        <title>Draft genome sequence of Microdochium bolleyi, a fungal endophyte of beachgrass.</title>
        <authorList>
            <consortium name="DOE Joint Genome Institute"/>
            <person name="David A.S."/>
            <person name="May G."/>
            <person name="Haridas S."/>
            <person name="Lim J."/>
            <person name="Wang M."/>
            <person name="Labutti K."/>
            <person name="Lipzen A."/>
            <person name="Barry K."/>
            <person name="Grigoriev I.V."/>
        </authorList>
    </citation>
    <scope>NUCLEOTIDE SEQUENCE [LARGE SCALE GENOMIC DNA]</scope>
    <source>
        <strain evidence="3">J235TASD1</strain>
    </source>
</reference>
<protein>
    <recommendedName>
        <fullName evidence="4">RWD domain-containing protein</fullName>
    </recommendedName>
</protein>
<proteinExistence type="predicted"/>
<dbReference type="InParanoid" id="A0A136JGN2"/>
<accession>A0A136JGN2</accession>
<keyword evidence="3" id="KW-1185">Reference proteome</keyword>
<dbReference type="PANTHER" id="PTHR15955">
    <property type="entry name" value="RWD DOMAIN CONTAINING PROTEIN 2"/>
    <property type="match status" value="1"/>
</dbReference>
<evidence type="ECO:0000256" key="1">
    <source>
        <dbReference type="SAM" id="MobiDB-lite"/>
    </source>
</evidence>
<dbReference type="CDD" id="cd11605">
    <property type="entry name" value="RWD_DRWD_ELF-like"/>
    <property type="match status" value="1"/>
</dbReference>
<dbReference type="AlphaFoldDB" id="A0A136JGN2"/>
<evidence type="ECO:0000313" key="2">
    <source>
        <dbReference type="EMBL" id="KXJ96304.1"/>
    </source>
</evidence>
<dbReference type="InterPro" id="IPR017359">
    <property type="entry name" value="Phi-like"/>
</dbReference>
<evidence type="ECO:0008006" key="4">
    <source>
        <dbReference type="Google" id="ProtNLM"/>
    </source>
</evidence>
<feature type="compositionally biased region" description="Polar residues" evidence="1">
    <location>
        <begin position="211"/>
        <end position="221"/>
    </location>
</feature>
<dbReference type="OrthoDB" id="432412at2759"/>
<sequence length="359" mass="38535">MASPKEHRSPSPEPGGATAEAASRLAAELEILSAMYPDPGAVTYMPRGRELRFTIPSPWIETGTGTRGSTGAATLVLRLPELYPVTGHPEILTASSGNSHQDLRDPTKAAVDAFGLPAEGGEEVLDALILAFLEVVEAEQQQQTTAGSDDHHKGAGRPSGDVADDGTHSARQQQQQQQQPKRQHKTVIIWLHHLLNTNKRKLALHPTLQQSLPHTSHTAPATPSRGITGVTKPGYPGVLLYSGPRDLVAAHVASLRAQRWQAFQVRYDSDDDVLLDAAGKEGGKGAAHVKILKSGETKGQQARRGTTDNKACDSVLPPGLWEFEHGPDTIVEVESISLAARSIKVEKHRETFLAVIGVK</sequence>
<dbReference type="Proteomes" id="UP000070501">
    <property type="component" value="Unassembled WGS sequence"/>
</dbReference>